<organism evidence="1 2">
    <name type="scientific">Escherichia coli</name>
    <dbReference type="NCBI Taxonomy" id="562"/>
    <lineage>
        <taxon>Bacteria</taxon>
        <taxon>Pseudomonadati</taxon>
        <taxon>Pseudomonadota</taxon>
        <taxon>Gammaproteobacteria</taxon>
        <taxon>Enterobacterales</taxon>
        <taxon>Enterobacteriaceae</taxon>
        <taxon>Escherichia</taxon>
    </lineage>
</organism>
<evidence type="ECO:0000313" key="2">
    <source>
        <dbReference type="Proteomes" id="UP000250561"/>
    </source>
</evidence>
<dbReference type="EMBL" id="UARS01000004">
    <property type="protein sequence ID" value="SPW39216.1"/>
    <property type="molecule type" value="Genomic_DNA"/>
</dbReference>
<evidence type="ECO:0000313" key="1">
    <source>
        <dbReference type="EMBL" id="SPW39216.1"/>
    </source>
</evidence>
<protein>
    <submittedName>
        <fullName evidence="1">Protein</fullName>
    </submittedName>
</protein>
<accession>A0A2X1KT24</accession>
<reference evidence="1 2" key="1">
    <citation type="submission" date="2018-06" db="EMBL/GenBank/DDBJ databases">
        <authorList>
            <consortium name="Pathogen Informatics"/>
            <person name="Doyle S."/>
        </authorList>
    </citation>
    <scope>NUCLEOTIDE SEQUENCE [LARGE SCALE GENOMIC DNA]</scope>
    <source>
        <strain evidence="1 2">NCTC11126</strain>
    </source>
</reference>
<dbReference type="InterPro" id="IPR021730">
    <property type="entry name" value="YdbH"/>
</dbReference>
<dbReference type="Pfam" id="PF11739">
    <property type="entry name" value="YdbH-like"/>
    <property type="match status" value="1"/>
</dbReference>
<sequence length="362" mass="39598">MLGKYKAVLALLLLIILVPLTLLMTLGLWVPTLAGIWLPLGTRIALDESPRITRKGLIIPDLRYLVGDCQLAHIINASLSHPSRWLLNVGTVELDSACLAKLPQTEQSPAAPKTLAQWQSMLPNTWINIDKLIFSPWQEWQGKLSLALTSDIQQLRYQGEKVKFQGQLKGQQLTVSELDVVAFENQPPVKLVGEFTMPLVPDGLPVSGHATATLNLPQEPSLVDAELDWQENSGQLIVLARDNGDPLLDLPWQITRQQLTVSDGRWSWPYAGFPLSGRLGVKVDNWQAGLENALISGRLSVLTQGQAGKGNAVLNFGPGKLSMDNSQLPLQLTGEAKQADLILYARLPAQLSGSLTDPTLDL</sequence>
<proteinExistence type="predicted"/>
<name>A0A2X1KT24_ECOLX</name>
<gene>
    <name evidence="1" type="primary">ydbH_4</name>
    <name evidence="1" type="ORF">NCTC11126_00530</name>
</gene>
<dbReference type="AlphaFoldDB" id="A0A2X1KT24"/>
<dbReference type="Proteomes" id="UP000250561">
    <property type="component" value="Unassembled WGS sequence"/>
</dbReference>